<accession>A0A6T6CMV7</accession>
<reference evidence="2" key="1">
    <citation type="submission" date="2021-01" db="EMBL/GenBank/DDBJ databases">
        <authorList>
            <person name="Corre E."/>
            <person name="Pelletier E."/>
            <person name="Niang G."/>
            <person name="Scheremetjew M."/>
            <person name="Finn R."/>
            <person name="Kale V."/>
            <person name="Holt S."/>
            <person name="Cochrane G."/>
            <person name="Meng A."/>
            <person name="Brown T."/>
            <person name="Cohen L."/>
        </authorList>
    </citation>
    <scope>NUCLEOTIDE SEQUENCE</scope>
    <source>
        <strain evidence="2">SAG 36.94</strain>
    </source>
</reference>
<evidence type="ECO:0000256" key="1">
    <source>
        <dbReference type="SAM" id="SignalP"/>
    </source>
</evidence>
<organism evidence="2">
    <name type="scientific">Compsopogon caeruleus</name>
    <dbReference type="NCBI Taxonomy" id="31354"/>
    <lineage>
        <taxon>Eukaryota</taxon>
        <taxon>Rhodophyta</taxon>
        <taxon>Compsopogonophyceae</taxon>
        <taxon>Compsopogonales</taxon>
        <taxon>Compsopogonaceae</taxon>
        <taxon>Compsopogon</taxon>
    </lineage>
</organism>
<feature type="signal peptide" evidence="1">
    <location>
        <begin position="1"/>
        <end position="19"/>
    </location>
</feature>
<proteinExistence type="predicted"/>
<sequence>MGALKYLVTGLTLLYLCDGKVNEVDESRVMSVAHTSDFVPGPICPAIACILLACVPPPATTFPEKYEQFSGTVFLGTVLKRLVNVCVGSQHFYLVRVLRTFKGCPPKARRVVVELPCFANALTVGRKYIVHGDLKIRRIQRKPYYQTEGCDGVYPPVASSIRYANKRRNLEVCPADGKCLNGKALVRCFADPCQVADPCPSAVTCRSSFCGGCNAGFFDSRGILVGNC</sequence>
<gene>
    <name evidence="2" type="ORF">CCAE0312_LOCUS8135</name>
    <name evidence="3" type="ORF">CCAE0312_LOCUS8137</name>
</gene>
<keyword evidence="1" id="KW-0732">Signal</keyword>
<feature type="chain" id="PRO_5036191621" evidence="1">
    <location>
        <begin position="20"/>
        <end position="228"/>
    </location>
</feature>
<dbReference type="AlphaFoldDB" id="A0A6T6CMV7"/>
<dbReference type="EMBL" id="HBGH01014658">
    <property type="protein sequence ID" value="CAD9236043.1"/>
    <property type="molecule type" value="Transcribed_RNA"/>
</dbReference>
<dbReference type="EMBL" id="HBGH01014660">
    <property type="protein sequence ID" value="CAD9236045.1"/>
    <property type="molecule type" value="Transcribed_RNA"/>
</dbReference>
<name>A0A6T6CMV7_9RHOD</name>
<evidence type="ECO:0000313" key="2">
    <source>
        <dbReference type="EMBL" id="CAD9236043.1"/>
    </source>
</evidence>
<protein>
    <submittedName>
        <fullName evidence="2">Uncharacterized protein</fullName>
    </submittedName>
</protein>
<evidence type="ECO:0000313" key="3">
    <source>
        <dbReference type="EMBL" id="CAD9236045.1"/>
    </source>
</evidence>